<comment type="caution">
    <text evidence="2">The sequence shown here is derived from an EMBL/GenBank/DDBJ whole genome shotgun (WGS) entry which is preliminary data.</text>
</comment>
<dbReference type="RefSeq" id="WP_420904921.1">
    <property type="nucleotide sequence ID" value="NZ_BAAFGK010000004.1"/>
</dbReference>
<feature type="transmembrane region" description="Helical" evidence="1">
    <location>
        <begin position="43"/>
        <end position="68"/>
    </location>
</feature>
<evidence type="ECO:0000256" key="1">
    <source>
        <dbReference type="SAM" id="Phobius"/>
    </source>
</evidence>
<reference evidence="2 3" key="2">
    <citation type="submission" date="2024-09" db="EMBL/GenBank/DDBJ databases">
        <title>Draft genome sequence of Candidatus Magnetaquicoccaceae bacterium FCR-1.</title>
        <authorList>
            <person name="Shimoshige H."/>
            <person name="Shimamura S."/>
            <person name="Taoka A."/>
            <person name="Kobayashi H."/>
            <person name="Maekawa T."/>
        </authorList>
    </citation>
    <scope>NUCLEOTIDE SEQUENCE [LARGE SCALE GENOMIC DNA]</scope>
    <source>
        <strain evidence="2 3">FCR-1</strain>
    </source>
</reference>
<proteinExistence type="predicted"/>
<reference evidence="2 3" key="1">
    <citation type="submission" date="2024-05" db="EMBL/GenBank/DDBJ databases">
        <authorList>
            <consortium name="Candidatus Magnetaquicoccaceae bacterium FCR-1 genome sequencing consortium"/>
            <person name="Shimoshige H."/>
            <person name="Shimamura S."/>
            <person name="Taoka A."/>
            <person name="Kobayashi H."/>
            <person name="Maekawa T."/>
        </authorList>
    </citation>
    <scope>NUCLEOTIDE SEQUENCE [LARGE SCALE GENOMIC DNA]</scope>
    <source>
        <strain evidence="2 3">FCR-1</strain>
    </source>
</reference>
<name>A0ABQ0C8L1_9PROT</name>
<evidence type="ECO:0000313" key="2">
    <source>
        <dbReference type="EMBL" id="GAB0057221.1"/>
    </source>
</evidence>
<keyword evidence="3" id="KW-1185">Reference proteome</keyword>
<organism evidence="2 3">
    <name type="scientific">Candidatus Magnetaquiglobus chichijimensis</name>
    <dbReference type="NCBI Taxonomy" id="3141448"/>
    <lineage>
        <taxon>Bacteria</taxon>
        <taxon>Pseudomonadati</taxon>
        <taxon>Pseudomonadota</taxon>
        <taxon>Magnetococcia</taxon>
        <taxon>Magnetococcales</taxon>
        <taxon>Candidatus Magnetaquicoccaceae</taxon>
        <taxon>Candidatus Magnetaquiglobus</taxon>
    </lineage>
</organism>
<accession>A0ABQ0C8L1</accession>
<keyword evidence="1" id="KW-0472">Membrane</keyword>
<keyword evidence="1" id="KW-1133">Transmembrane helix</keyword>
<dbReference type="Proteomes" id="UP001628193">
    <property type="component" value="Unassembled WGS sequence"/>
</dbReference>
<dbReference type="EMBL" id="BAAFGK010000004">
    <property type="protein sequence ID" value="GAB0057221.1"/>
    <property type="molecule type" value="Genomic_DNA"/>
</dbReference>
<evidence type="ECO:0000313" key="3">
    <source>
        <dbReference type="Proteomes" id="UP001628193"/>
    </source>
</evidence>
<protein>
    <submittedName>
        <fullName evidence="2">Uncharacterized protein</fullName>
    </submittedName>
</protein>
<keyword evidence="1" id="KW-0812">Transmembrane</keyword>
<feature type="transmembrane region" description="Helical" evidence="1">
    <location>
        <begin position="12"/>
        <end position="31"/>
    </location>
</feature>
<gene>
    <name evidence="2" type="ORF">SIID45300_01544</name>
</gene>
<sequence>MNQNAQPLVSSRGLIILGAMLIMGFTVHGILDNPGELIRNDLQFGPVIAASRIIVPLFITLGIIHLLANVTKCKTCGKIRFWRNRSSS</sequence>